<dbReference type="Proteomes" id="UP000427769">
    <property type="component" value="Chromosome"/>
</dbReference>
<evidence type="ECO:0000313" key="2">
    <source>
        <dbReference type="Proteomes" id="UP000427769"/>
    </source>
</evidence>
<keyword evidence="2" id="KW-1185">Reference proteome</keyword>
<proteinExistence type="predicted"/>
<accession>A0A5K7YZR8</accession>
<sequence>MTLITGFFRDGCPILMGDLLVSDNATADKEFLFPTVGRVSKKDISKGEYSPSHLCQKAIQLSPKLAICWANKKIYASSFIKEIIRSNAHIDPSYDLLMQIYSDLCGQNDLSIIGILRNGTEMQLFDFESWPVDFPDPGFQYFKAAGSGYATLLESIPQMGRWAPSRNLNKLEIGISTAIQFSTALLSYEIISQLPIESLFGVGYEIVHPLGANLSKFSDLTYVFWTALEDQPQKWMIIPFPFLIFNYSYFRDLFIIRSARASQAKTPGVCKIDSDELHLINPIYRKINPNEIKDYSPNSFNSRYICNVFLWQNFKKADGMFATLGQYNKISSPIVWTNEFTKNEGIDVNLNFLKDSIAKIAMQANVEEL</sequence>
<dbReference type="OrthoDB" id="6943054at2"/>
<dbReference type="KEGG" id="dwd:DSCW_08400"/>
<dbReference type="RefSeq" id="WP_155302533.1">
    <property type="nucleotide sequence ID" value="NZ_AP021875.1"/>
</dbReference>
<organism evidence="1 2">
    <name type="scientific">Desulfosarcina widdelii</name>
    <dbReference type="NCBI Taxonomy" id="947919"/>
    <lineage>
        <taxon>Bacteria</taxon>
        <taxon>Pseudomonadati</taxon>
        <taxon>Thermodesulfobacteriota</taxon>
        <taxon>Desulfobacteria</taxon>
        <taxon>Desulfobacterales</taxon>
        <taxon>Desulfosarcinaceae</taxon>
        <taxon>Desulfosarcina</taxon>
    </lineage>
</organism>
<dbReference type="AlphaFoldDB" id="A0A5K7YZR8"/>
<name>A0A5K7YZR8_9BACT</name>
<protein>
    <submittedName>
        <fullName evidence="1">Uncharacterized protein</fullName>
    </submittedName>
</protein>
<reference evidence="1 2" key="1">
    <citation type="submission" date="2019-11" db="EMBL/GenBank/DDBJ databases">
        <title>Comparative genomics of hydrocarbon-degrading Desulfosarcina strains.</title>
        <authorList>
            <person name="Watanabe M."/>
            <person name="Kojima H."/>
            <person name="Fukui M."/>
        </authorList>
    </citation>
    <scope>NUCLEOTIDE SEQUENCE [LARGE SCALE GENOMIC DNA]</scope>
    <source>
        <strain evidence="1 2">PP31</strain>
    </source>
</reference>
<dbReference type="EMBL" id="AP021875">
    <property type="protein sequence ID" value="BBO73423.1"/>
    <property type="molecule type" value="Genomic_DNA"/>
</dbReference>
<gene>
    <name evidence="1" type="ORF">DSCW_08400</name>
</gene>
<evidence type="ECO:0000313" key="1">
    <source>
        <dbReference type="EMBL" id="BBO73423.1"/>
    </source>
</evidence>